<evidence type="ECO:0000256" key="1">
    <source>
        <dbReference type="ARBA" id="ARBA00023015"/>
    </source>
</evidence>
<proteinExistence type="predicted"/>
<dbReference type="RefSeq" id="WP_114288982.1">
    <property type="nucleotide sequence ID" value="NZ_JARQBB010000003.1"/>
</dbReference>
<name>A0A369B1R8_9ENTE</name>
<dbReference type="Pfam" id="PF00440">
    <property type="entry name" value="TetR_N"/>
    <property type="match status" value="1"/>
</dbReference>
<dbReference type="InterPro" id="IPR009057">
    <property type="entry name" value="Homeodomain-like_sf"/>
</dbReference>
<keyword evidence="3" id="KW-0804">Transcription</keyword>
<sequence>MPRVSDDYLEKRRQHILESALIIFSKKGFTEATMKDVIEEAGISRGGLYAHYDNIEMLFLEALKFDDQKDKVFLLSGNENKSVFERLEEWLRDVFKEINEPNKNLVRARSEFFLRFSAEEVPYISDRRKELQEVLVTFLEEGIKKKELNKTLNSVIFADLLISMVDGLMLSEAKNQSSKEILQKKVDTLIEMVKKYVV</sequence>
<dbReference type="GO" id="GO:0003677">
    <property type="term" value="F:DNA binding"/>
    <property type="evidence" value="ECO:0007669"/>
    <property type="project" value="UniProtKB-UniRule"/>
</dbReference>
<keyword evidence="1" id="KW-0805">Transcription regulation</keyword>
<dbReference type="SUPFAM" id="SSF48498">
    <property type="entry name" value="Tetracyclin repressor-like, C-terminal domain"/>
    <property type="match status" value="1"/>
</dbReference>
<dbReference type="PRINTS" id="PR00455">
    <property type="entry name" value="HTHTETR"/>
</dbReference>
<dbReference type="Pfam" id="PF17922">
    <property type="entry name" value="TetR_C_17"/>
    <property type="match status" value="1"/>
</dbReference>
<reference evidence="4 5" key="1">
    <citation type="submission" date="2017-05" db="EMBL/GenBank/DDBJ databases">
        <title>Vagococcus spp. assemblies.</title>
        <authorList>
            <person name="Gulvik C.A."/>
        </authorList>
    </citation>
    <scope>NUCLEOTIDE SEQUENCE [LARGE SCALE GENOMIC DNA]</scope>
    <source>
        <strain evidence="4 5">NCFB 2497</strain>
    </source>
</reference>
<keyword evidence="5" id="KW-1185">Reference proteome</keyword>
<dbReference type="AlphaFoldDB" id="A0A369B1R8"/>
<organism evidence="4 5">
    <name type="scientific">Vagococcus fluvialis</name>
    <dbReference type="NCBI Taxonomy" id="2738"/>
    <lineage>
        <taxon>Bacteria</taxon>
        <taxon>Bacillati</taxon>
        <taxon>Bacillota</taxon>
        <taxon>Bacilli</taxon>
        <taxon>Lactobacillales</taxon>
        <taxon>Enterococcaceae</taxon>
        <taxon>Vagococcus</taxon>
    </lineage>
</organism>
<evidence type="ECO:0000313" key="4">
    <source>
        <dbReference type="EMBL" id="RSU03965.1"/>
    </source>
</evidence>
<dbReference type="Gene3D" id="1.10.357.10">
    <property type="entry name" value="Tetracycline Repressor, domain 2"/>
    <property type="match status" value="1"/>
</dbReference>
<dbReference type="PROSITE" id="PS50977">
    <property type="entry name" value="HTH_TETR_2"/>
    <property type="match status" value="1"/>
</dbReference>
<dbReference type="EMBL" id="NGJX01000003">
    <property type="protein sequence ID" value="RSU03965.1"/>
    <property type="molecule type" value="Genomic_DNA"/>
</dbReference>
<protein>
    <submittedName>
        <fullName evidence="4">Uncharacterized protein</fullName>
    </submittedName>
</protein>
<keyword evidence="2" id="KW-0238">DNA-binding</keyword>
<dbReference type="PANTHER" id="PTHR47506">
    <property type="entry name" value="TRANSCRIPTIONAL REGULATORY PROTEIN"/>
    <property type="match status" value="1"/>
</dbReference>
<dbReference type="Gene3D" id="1.10.10.60">
    <property type="entry name" value="Homeodomain-like"/>
    <property type="match status" value="1"/>
</dbReference>
<evidence type="ECO:0000313" key="5">
    <source>
        <dbReference type="Proteomes" id="UP000288197"/>
    </source>
</evidence>
<evidence type="ECO:0000256" key="3">
    <source>
        <dbReference type="ARBA" id="ARBA00023163"/>
    </source>
</evidence>
<accession>A0A369B1R8</accession>
<dbReference type="OrthoDB" id="9814703at2"/>
<dbReference type="PANTHER" id="PTHR47506:SF6">
    <property type="entry name" value="HTH-TYPE TRANSCRIPTIONAL REPRESSOR NEMR"/>
    <property type="match status" value="1"/>
</dbReference>
<comment type="caution">
    <text evidence="4">The sequence shown here is derived from an EMBL/GenBank/DDBJ whole genome shotgun (WGS) entry which is preliminary data.</text>
</comment>
<dbReference type="GeneID" id="63145758"/>
<dbReference type="InterPro" id="IPR001647">
    <property type="entry name" value="HTH_TetR"/>
</dbReference>
<dbReference type="Proteomes" id="UP000288197">
    <property type="component" value="Unassembled WGS sequence"/>
</dbReference>
<gene>
    <name evidence="4" type="ORF">CBF32_04650</name>
</gene>
<dbReference type="InterPro" id="IPR036271">
    <property type="entry name" value="Tet_transcr_reg_TetR-rel_C_sf"/>
</dbReference>
<evidence type="ECO:0000256" key="2">
    <source>
        <dbReference type="ARBA" id="ARBA00023125"/>
    </source>
</evidence>
<dbReference type="InterPro" id="IPR041612">
    <property type="entry name" value="YfiR_C"/>
</dbReference>
<dbReference type="SUPFAM" id="SSF46689">
    <property type="entry name" value="Homeodomain-like"/>
    <property type="match status" value="1"/>
</dbReference>